<evidence type="ECO:0000313" key="1">
    <source>
        <dbReference type="EMBL" id="MBD1389402.1"/>
    </source>
</evidence>
<accession>A0A8J6UPT2</accession>
<gene>
    <name evidence="1" type="ORF">IC617_08185</name>
</gene>
<protein>
    <submittedName>
        <fullName evidence="1">Uncharacterized protein</fullName>
    </submittedName>
</protein>
<dbReference type="Proteomes" id="UP000638014">
    <property type="component" value="Unassembled WGS sequence"/>
</dbReference>
<organism evidence="1 2">
    <name type="scientific">Neiella litorisoli</name>
    <dbReference type="NCBI Taxonomy" id="2771431"/>
    <lineage>
        <taxon>Bacteria</taxon>
        <taxon>Pseudomonadati</taxon>
        <taxon>Pseudomonadota</taxon>
        <taxon>Gammaproteobacteria</taxon>
        <taxon>Alteromonadales</taxon>
        <taxon>Echinimonadaceae</taxon>
        <taxon>Neiella</taxon>
    </lineage>
</organism>
<keyword evidence="2" id="KW-1185">Reference proteome</keyword>
<proteinExistence type="predicted"/>
<dbReference type="AlphaFoldDB" id="A0A8J6UPT2"/>
<dbReference type="EMBL" id="JACXAF010000009">
    <property type="protein sequence ID" value="MBD1389402.1"/>
    <property type="molecule type" value="Genomic_DNA"/>
</dbReference>
<name>A0A8J6UPT2_9GAMM</name>
<reference evidence="1" key="1">
    <citation type="submission" date="2020-09" db="EMBL/GenBank/DDBJ databases">
        <title>A novel bacterium of genus Neiella, isolated from South China Sea.</title>
        <authorList>
            <person name="Huang H."/>
            <person name="Mo K."/>
            <person name="Hu Y."/>
        </authorList>
    </citation>
    <scope>NUCLEOTIDE SEQUENCE</scope>
    <source>
        <strain evidence="1">HB171785</strain>
    </source>
</reference>
<sequence length="167" mass="18880">MNRTTPYIDSPFPTFFEVPSHQTKSALVLKPVKTQKDGWHSVQFSGAWPKQGTREYDWKNDKAHLHLQIGRFEHQELLAVMVGYIEQCEFTFHGSNRNKSLSLNRQGSAISIKLSGPAFAITQTLGTAVSNQMADLVAYQYALNYPGMSIDAALLSAKRFGYWHKRS</sequence>
<comment type="caution">
    <text evidence="1">The sequence shown here is derived from an EMBL/GenBank/DDBJ whole genome shotgun (WGS) entry which is preliminary data.</text>
</comment>
<dbReference type="RefSeq" id="WP_191144510.1">
    <property type="nucleotide sequence ID" value="NZ_JACXAF010000009.1"/>
</dbReference>
<evidence type="ECO:0000313" key="2">
    <source>
        <dbReference type="Proteomes" id="UP000638014"/>
    </source>
</evidence>